<gene>
    <name evidence="1" type="ORF">VA596_23070</name>
</gene>
<keyword evidence="2" id="KW-1185">Reference proteome</keyword>
<protein>
    <recommendedName>
        <fullName evidence="3">NAD(+) kinase</fullName>
    </recommendedName>
</protein>
<evidence type="ECO:0000313" key="2">
    <source>
        <dbReference type="Proteomes" id="UP001304298"/>
    </source>
</evidence>
<dbReference type="RefSeq" id="WP_323329921.1">
    <property type="nucleotide sequence ID" value="NZ_JAYFSI010000005.1"/>
</dbReference>
<name>A0ABU5R9U8_9PSEU</name>
<comment type="caution">
    <text evidence="1">The sequence shown here is derived from an EMBL/GenBank/DDBJ whole genome shotgun (WGS) entry which is preliminary data.</text>
</comment>
<evidence type="ECO:0008006" key="3">
    <source>
        <dbReference type="Google" id="ProtNLM"/>
    </source>
</evidence>
<reference evidence="1 2" key="1">
    <citation type="submission" date="2023-12" db="EMBL/GenBank/DDBJ databases">
        <title>Amycolatopsis sp. V23-08.</title>
        <authorList>
            <person name="Somphong A."/>
        </authorList>
    </citation>
    <scope>NUCLEOTIDE SEQUENCE [LARGE SCALE GENOMIC DNA]</scope>
    <source>
        <strain evidence="1 2">V23-08</strain>
    </source>
</reference>
<proteinExistence type="predicted"/>
<sequence length="62" mass="6548">MTASEITRVGVVAHPRKPVRDSVDVLVSFAERRGVELVVRETDAAQVGAGVAVVSDAEFAAR</sequence>
<accession>A0ABU5R9U8</accession>
<dbReference type="Proteomes" id="UP001304298">
    <property type="component" value="Unassembled WGS sequence"/>
</dbReference>
<evidence type="ECO:0000313" key="1">
    <source>
        <dbReference type="EMBL" id="MEA5362439.1"/>
    </source>
</evidence>
<organism evidence="1 2">
    <name type="scientific">Amycolatopsis heterodermiae</name>
    <dbReference type="NCBI Taxonomy" id="3110235"/>
    <lineage>
        <taxon>Bacteria</taxon>
        <taxon>Bacillati</taxon>
        <taxon>Actinomycetota</taxon>
        <taxon>Actinomycetes</taxon>
        <taxon>Pseudonocardiales</taxon>
        <taxon>Pseudonocardiaceae</taxon>
        <taxon>Amycolatopsis</taxon>
    </lineage>
</organism>
<dbReference type="EMBL" id="JAYFSI010000005">
    <property type="protein sequence ID" value="MEA5362439.1"/>
    <property type="molecule type" value="Genomic_DNA"/>
</dbReference>